<keyword evidence="3 14" id="KW-0820">tRNA-binding</keyword>
<evidence type="ECO:0000256" key="2">
    <source>
        <dbReference type="ARBA" id="ARBA00008226"/>
    </source>
</evidence>
<dbReference type="STRING" id="525904.Tter_0089"/>
<keyword evidence="4 14" id="KW-0436">Ligase</keyword>
<dbReference type="Pfam" id="PF01411">
    <property type="entry name" value="tRNA-synt_2c"/>
    <property type="match status" value="1"/>
</dbReference>
<evidence type="ECO:0000256" key="9">
    <source>
        <dbReference type="ARBA" id="ARBA00022884"/>
    </source>
</evidence>
<dbReference type="Gene3D" id="3.30.54.20">
    <property type="match status" value="1"/>
</dbReference>
<evidence type="ECO:0000256" key="15">
    <source>
        <dbReference type="SAM" id="Coils"/>
    </source>
</evidence>
<dbReference type="EC" id="6.1.1.7" evidence="14"/>
<keyword evidence="10 14" id="KW-0648">Protein biosynthesis</keyword>
<dbReference type="SUPFAM" id="SSF101353">
    <property type="entry name" value="Putative anticodon-binding domain of alanyl-tRNA synthetase (AlaRS)"/>
    <property type="match status" value="1"/>
</dbReference>
<dbReference type="PRINTS" id="PR00980">
    <property type="entry name" value="TRNASYNTHALA"/>
</dbReference>
<name>D1CDK5_THET1</name>
<dbReference type="Gene3D" id="3.30.930.10">
    <property type="entry name" value="Bira Bifunctional Protein, Domain 2"/>
    <property type="match status" value="1"/>
</dbReference>
<reference evidence="18" key="1">
    <citation type="journal article" date="2010" name="Stand. Genomic Sci.">
        <title>Complete genome sequence of 'Thermobaculum terrenum' type strain (YNP1).</title>
        <authorList>
            <person name="Kiss H."/>
            <person name="Cleland D."/>
            <person name="Lapidus A."/>
            <person name="Lucas S."/>
            <person name="Glavina Del Rio T."/>
            <person name="Nolan M."/>
            <person name="Tice H."/>
            <person name="Han C."/>
            <person name="Goodwin L."/>
            <person name="Pitluck S."/>
            <person name="Liolios K."/>
            <person name="Ivanova N."/>
            <person name="Mavromatis K."/>
            <person name="Ovchinnikova G."/>
            <person name="Pati A."/>
            <person name="Chen A."/>
            <person name="Palaniappan K."/>
            <person name="Land M."/>
            <person name="Hauser L."/>
            <person name="Chang Y."/>
            <person name="Jeffries C."/>
            <person name="Lu M."/>
            <person name="Brettin T."/>
            <person name="Detter J."/>
            <person name="Goker M."/>
            <person name="Tindall B."/>
            <person name="Beck B."/>
            <person name="McDermott T."/>
            <person name="Woyke T."/>
            <person name="Bristow J."/>
            <person name="Eisen J."/>
            <person name="Markowitz V."/>
            <person name="Hugenholtz P."/>
            <person name="Kyrpides N."/>
            <person name="Klenk H."/>
            <person name="Cheng J."/>
        </authorList>
    </citation>
    <scope>NUCLEOTIDE SEQUENCE [LARGE SCALE GENOMIC DNA]</scope>
    <source>
        <strain evidence="18">ATCC BAA-798 / YNP1</strain>
    </source>
</reference>
<feature type="binding site" evidence="14">
    <location>
        <position position="666"/>
    </location>
    <ligand>
        <name>Zn(2+)</name>
        <dbReference type="ChEBI" id="CHEBI:29105"/>
    </ligand>
</feature>
<evidence type="ECO:0000256" key="3">
    <source>
        <dbReference type="ARBA" id="ARBA00022555"/>
    </source>
</evidence>
<comment type="subcellular location">
    <subcellularLocation>
        <location evidence="1 14">Cytoplasm</location>
    </subcellularLocation>
</comment>
<evidence type="ECO:0000256" key="1">
    <source>
        <dbReference type="ARBA" id="ARBA00004496"/>
    </source>
</evidence>
<dbReference type="Proteomes" id="UP000000323">
    <property type="component" value="Chromosome 1"/>
</dbReference>
<comment type="catalytic activity">
    <reaction evidence="13 14">
        <text>tRNA(Ala) + L-alanine + ATP = L-alanyl-tRNA(Ala) + AMP + diphosphate</text>
        <dbReference type="Rhea" id="RHEA:12540"/>
        <dbReference type="Rhea" id="RHEA-COMP:9657"/>
        <dbReference type="Rhea" id="RHEA-COMP:9923"/>
        <dbReference type="ChEBI" id="CHEBI:30616"/>
        <dbReference type="ChEBI" id="CHEBI:33019"/>
        <dbReference type="ChEBI" id="CHEBI:57972"/>
        <dbReference type="ChEBI" id="CHEBI:78442"/>
        <dbReference type="ChEBI" id="CHEBI:78497"/>
        <dbReference type="ChEBI" id="CHEBI:456215"/>
        <dbReference type="EC" id="6.1.1.7"/>
    </reaction>
</comment>
<comment type="cofactor">
    <cofactor evidence="14">
        <name>Zn(2+)</name>
        <dbReference type="ChEBI" id="CHEBI:29105"/>
    </cofactor>
    <text evidence="14">Binds 1 zinc ion per subunit.</text>
</comment>
<evidence type="ECO:0000256" key="11">
    <source>
        <dbReference type="ARBA" id="ARBA00023146"/>
    </source>
</evidence>
<dbReference type="SUPFAM" id="SSF50447">
    <property type="entry name" value="Translation proteins"/>
    <property type="match status" value="1"/>
</dbReference>
<dbReference type="InterPro" id="IPR018165">
    <property type="entry name" value="Ala-tRNA-synth_IIc_core"/>
</dbReference>
<comment type="similarity">
    <text evidence="2 14">Belongs to the class-II aminoacyl-tRNA synthetase family.</text>
</comment>
<sequence>MKSSEIRSKFLEFFEARGHTVVPSSSLVPAKDPTLLFTNSGMVQFKDVFLGRESRSYTRATTAQKCMRAGGKHNDLENVGPSARHLTFFEMLGNFSFGDYFKREAIGYAWEFVTQVLGLEPSRLWATVHYTDDEAASLWQEVAGLPESRIIRMGDEDNFWQMADVGPCGPNSEIFYDRGPEKGCGDPNCTPAHDCGRFWEFWNLVFMQYYQDESGNRTPLPKKNIDTGLGLERTSAIMQGVDSIFETDLFVPIMDEVQRIAGHSDEDRRREIVAYRVIADHSRSLAFLIADGVTPGNEGRSYVLRRIIRRAIRFGRRIGIEGHFLSDTARVVVDIMGHHYTELEDQWSFIDKVTRAEEEHFSRTLARGVAQLDDLIDKLSASGQKEIPGEDAFRLYDTYGFPLDLTLELARDRGFSVDTEGFKRAMERQRAQSRAASTFTAKMPAAYAALSGEPTQFTGYTTLEDTGRVMAIIREGELVDKVEHGQEAEILLDRTPFYAEAGGQVGDTGVITGPEGDFHVLDTQRPVNGYILHRGRVLHGSISVGQNVDLVVDARRRQDIMRNHTATHILHKTLRDVLGPHARQAGSLVAPDRLRFDFTHPSQLSDEEFFEIERIINDVSQDDRKVYAQEKPYTEAIASGAMALFGEKYGDIVRVVSIEDYGSELCGGTHVHHTGEIGPIYITSEGSIASGVRRVEAVTGRGAIKYARERMELLERLGAKLKVPTSEIERQVALLQERLREQERQIEQLRRQLAAGEIDQMLRNVRQVDGTKLLVAQTSLDSREAMSDLADRLRDRLRSGVVVVGSVLQGKPSIVAVVTPDLVQKGVHAGKLVKEISALVGGGGGGRPDRAEAGGRFPEKLEEALGSVDEVLARQLEGK</sequence>
<evidence type="ECO:0000256" key="10">
    <source>
        <dbReference type="ARBA" id="ARBA00022917"/>
    </source>
</evidence>
<dbReference type="eggNOG" id="COG0013">
    <property type="taxonomic scope" value="Bacteria"/>
</dbReference>
<keyword evidence="5 14" id="KW-0479">Metal-binding</keyword>
<keyword evidence="7 14" id="KW-0862">Zinc</keyword>
<feature type="binding site" evidence="14">
    <location>
        <position position="670"/>
    </location>
    <ligand>
        <name>Zn(2+)</name>
        <dbReference type="ChEBI" id="CHEBI:29105"/>
    </ligand>
</feature>
<dbReference type="Gene3D" id="3.30.980.10">
    <property type="entry name" value="Threonyl-trna Synthetase, Chain A, domain 2"/>
    <property type="match status" value="1"/>
</dbReference>
<dbReference type="Gene3D" id="2.40.30.130">
    <property type="match status" value="1"/>
</dbReference>
<dbReference type="SUPFAM" id="SSF55186">
    <property type="entry name" value="ThrRS/AlaRS common domain"/>
    <property type="match status" value="1"/>
</dbReference>
<organism evidence="17 18">
    <name type="scientific">Thermobaculum terrenum (strain ATCC BAA-798 / CCMEE 7001 / YNP1)</name>
    <dbReference type="NCBI Taxonomy" id="525904"/>
    <lineage>
        <taxon>Bacteria</taxon>
        <taxon>Bacillati</taxon>
        <taxon>Chloroflexota</taxon>
        <taxon>Chloroflexia</taxon>
        <taxon>Candidatus Thermobaculales</taxon>
        <taxon>Candidatus Thermobaculaceae</taxon>
        <taxon>Thermobaculum</taxon>
    </lineage>
</organism>
<evidence type="ECO:0000259" key="16">
    <source>
        <dbReference type="PROSITE" id="PS50860"/>
    </source>
</evidence>
<evidence type="ECO:0000256" key="13">
    <source>
        <dbReference type="ARBA" id="ARBA00048300"/>
    </source>
</evidence>
<evidence type="ECO:0000256" key="7">
    <source>
        <dbReference type="ARBA" id="ARBA00022833"/>
    </source>
</evidence>
<evidence type="ECO:0000256" key="14">
    <source>
        <dbReference type="HAMAP-Rule" id="MF_00036"/>
    </source>
</evidence>
<keyword evidence="11 14" id="KW-0030">Aminoacyl-tRNA synthetase</keyword>
<dbReference type="FunFam" id="3.30.980.10:FF:000004">
    <property type="entry name" value="Alanine--tRNA ligase, cytoplasmic"/>
    <property type="match status" value="1"/>
</dbReference>
<dbReference type="GO" id="GO:0004813">
    <property type="term" value="F:alanine-tRNA ligase activity"/>
    <property type="evidence" value="ECO:0007669"/>
    <property type="project" value="UniProtKB-UniRule"/>
</dbReference>
<proteinExistence type="inferred from homology"/>
<dbReference type="Pfam" id="PF02272">
    <property type="entry name" value="DHHA1"/>
    <property type="match status" value="1"/>
</dbReference>
<dbReference type="InterPro" id="IPR045864">
    <property type="entry name" value="aa-tRNA-synth_II/BPL/LPL"/>
</dbReference>
<dbReference type="RefSeq" id="WP_012874046.1">
    <property type="nucleotide sequence ID" value="NC_013525.1"/>
</dbReference>
<dbReference type="InterPro" id="IPR018164">
    <property type="entry name" value="Ala-tRNA-synth_IIc_N"/>
</dbReference>
<comment type="domain">
    <text evidence="14">Consists of three domains; the N-terminal catalytic domain, the editing domain and the C-terminal C-Ala domain. The editing domain removes incorrectly charged amino acids, while the C-Ala domain, along with tRNA(Ala), serves as a bridge to cooperatively bring together the editing and aminoacylation centers thus stimulating deacylation of misacylated tRNAs.</text>
</comment>
<dbReference type="InterPro" id="IPR018163">
    <property type="entry name" value="Thr/Ala-tRNA-synth_IIc_edit"/>
</dbReference>
<evidence type="ECO:0000313" key="18">
    <source>
        <dbReference type="Proteomes" id="UP000000323"/>
    </source>
</evidence>
<dbReference type="FunFam" id="2.40.30.130:FF:000001">
    <property type="entry name" value="Alanine--tRNA ligase"/>
    <property type="match status" value="1"/>
</dbReference>
<dbReference type="PANTHER" id="PTHR11777:SF9">
    <property type="entry name" value="ALANINE--TRNA LIGASE, CYTOPLASMIC"/>
    <property type="match status" value="1"/>
</dbReference>
<keyword evidence="18" id="KW-1185">Reference proteome</keyword>
<dbReference type="GO" id="GO:0008270">
    <property type="term" value="F:zinc ion binding"/>
    <property type="evidence" value="ECO:0007669"/>
    <property type="project" value="UniProtKB-UniRule"/>
</dbReference>
<dbReference type="InterPro" id="IPR003156">
    <property type="entry name" value="DHHA1_dom"/>
</dbReference>
<keyword evidence="8 14" id="KW-0067">ATP-binding</keyword>
<dbReference type="FunFam" id="3.30.54.20:FF:000001">
    <property type="entry name" value="Alanine--tRNA ligase"/>
    <property type="match status" value="1"/>
</dbReference>
<dbReference type="GO" id="GO:0005829">
    <property type="term" value="C:cytosol"/>
    <property type="evidence" value="ECO:0007669"/>
    <property type="project" value="TreeGrafter"/>
</dbReference>
<dbReference type="GO" id="GO:0002161">
    <property type="term" value="F:aminoacyl-tRNA deacylase activity"/>
    <property type="evidence" value="ECO:0007669"/>
    <property type="project" value="TreeGrafter"/>
</dbReference>
<dbReference type="SUPFAM" id="SSF55681">
    <property type="entry name" value="Class II aaRS and biotin synthetases"/>
    <property type="match status" value="1"/>
</dbReference>
<keyword evidence="6 14" id="KW-0547">Nucleotide-binding</keyword>
<evidence type="ECO:0000256" key="4">
    <source>
        <dbReference type="ARBA" id="ARBA00022598"/>
    </source>
</evidence>
<dbReference type="GO" id="GO:0006419">
    <property type="term" value="P:alanyl-tRNA aminoacylation"/>
    <property type="evidence" value="ECO:0007669"/>
    <property type="project" value="UniProtKB-UniRule"/>
</dbReference>
<dbReference type="HAMAP" id="MF_00036_B">
    <property type="entry name" value="Ala_tRNA_synth_B"/>
    <property type="match status" value="1"/>
</dbReference>
<evidence type="ECO:0000256" key="6">
    <source>
        <dbReference type="ARBA" id="ARBA00022741"/>
    </source>
</evidence>
<feature type="binding site" evidence="14">
    <location>
        <position position="564"/>
    </location>
    <ligand>
        <name>Zn(2+)</name>
        <dbReference type="ChEBI" id="CHEBI:29105"/>
    </ligand>
</feature>
<protein>
    <recommendedName>
        <fullName evidence="14">Alanine--tRNA ligase</fullName>
        <ecNumber evidence="14">6.1.1.7</ecNumber>
    </recommendedName>
    <alternativeName>
        <fullName evidence="14">Alanyl-tRNA synthetase</fullName>
        <shortName evidence="14">AlaRS</shortName>
    </alternativeName>
</protein>
<accession>D1CDK5</accession>
<dbReference type="SMART" id="SM00863">
    <property type="entry name" value="tRNA_SAD"/>
    <property type="match status" value="1"/>
</dbReference>
<gene>
    <name evidence="14" type="primary">alaS</name>
    <name evidence="17" type="ordered locus">Tter_0089</name>
</gene>
<dbReference type="CDD" id="cd00673">
    <property type="entry name" value="AlaRS_core"/>
    <property type="match status" value="1"/>
</dbReference>
<dbReference type="PANTHER" id="PTHR11777">
    <property type="entry name" value="ALANYL-TRNA SYNTHETASE"/>
    <property type="match status" value="1"/>
</dbReference>
<dbReference type="AlphaFoldDB" id="D1CDK5"/>
<dbReference type="FunFam" id="3.10.310.40:FF:000001">
    <property type="entry name" value="Alanine--tRNA ligase"/>
    <property type="match status" value="1"/>
</dbReference>
<dbReference type="OrthoDB" id="9803884at2"/>
<dbReference type="HOGENOM" id="CLU_004485_1_1_0"/>
<dbReference type="PROSITE" id="PS50860">
    <property type="entry name" value="AA_TRNA_LIGASE_II_ALA"/>
    <property type="match status" value="1"/>
</dbReference>
<evidence type="ECO:0000313" key="17">
    <source>
        <dbReference type="EMBL" id="ACZ41011.1"/>
    </source>
</evidence>
<dbReference type="Pfam" id="PF07973">
    <property type="entry name" value="tRNA_SAD"/>
    <property type="match status" value="1"/>
</dbReference>
<dbReference type="InterPro" id="IPR009000">
    <property type="entry name" value="Transl_B-barrel_sf"/>
</dbReference>
<dbReference type="InterPro" id="IPR002318">
    <property type="entry name" value="Ala-tRNA-lgiase_IIc"/>
</dbReference>
<dbReference type="InterPro" id="IPR050058">
    <property type="entry name" value="Ala-tRNA_ligase"/>
</dbReference>
<feature type="coiled-coil region" evidence="15">
    <location>
        <begin position="725"/>
        <end position="759"/>
    </location>
</feature>
<keyword evidence="15" id="KW-0175">Coiled coil</keyword>
<dbReference type="FunFam" id="3.30.930.10:FF:000004">
    <property type="entry name" value="Alanine--tRNA ligase"/>
    <property type="match status" value="1"/>
</dbReference>
<dbReference type="GO" id="GO:0000049">
    <property type="term" value="F:tRNA binding"/>
    <property type="evidence" value="ECO:0007669"/>
    <property type="project" value="UniProtKB-KW"/>
</dbReference>
<evidence type="ECO:0000256" key="8">
    <source>
        <dbReference type="ARBA" id="ARBA00022840"/>
    </source>
</evidence>
<comment type="function">
    <text evidence="12 14">Catalyzes the attachment of alanine to tRNA(Ala) in a two-step reaction: alanine is first activated by ATP to form Ala-AMP and then transferred to the acceptor end of tRNA(Ala). Also edits incorrectly charged Ser-tRNA(Ala) and Gly-tRNA(Ala) via its editing domain.</text>
</comment>
<dbReference type="Gene3D" id="3.10.310.40">
    <property type="match status" value="1"/>
</dbReference>
<dbReference type="Gene3D" id="6.10.250.550">
    <property type="match status" value="1"/>
</dbReference>
<dbReference type="GO" id="GO:0005524">
    <property type="term" value="F:ATP binding"/>
    <property type="evidence" value="ECO:0007669"/>
    <property type="project" value="UniProtKB-UniRule"/>
</dbReference>
<dbReference type="InterPro" id="IPR018162">
    <property type="entry name" value="Ala-tRNA-ligase_IIc_anticod-bd"/>
</dbReference>
<dbReference type="InterPro" id="IPR012947">
    <property type="entry name" value="tRNA_SAD"/>
</dbReference>
<dbReference type="KEGG" id="ttr:Tter_0089"/>
<keyword evidence="9 14" id="KW-0694">RNA-binding</keyword>
<feature type="domain" description="Alanyl-transfer RNA synthetases family profile" evidence="16">
    <location>
        <begin position="1"/>
        <end position="709"/>
    </location>
</feature>
<evidence type="ECO:0000256" key="12">
    <source>
        <dbReference type="ARBA" id="ARBA00024779"/>
    </source>
</evidence>
<evidence type="ECO:0000256" key="5">
    <source>
        <dbReference type="ARBA" id="ARBA00022723"/>
    </source>
</evidence>
<feature type="binding site" evidence="14">
    <location>
        <position position="568"/>
    </location>
    <ligand>
        <name>Zn(2+)</name>
        <dbReference type="ChEBI" id="CHEBI:29105"/>
    </ligand>
</feature>
<dbReference type="NCBIfam" id="TIGR00344">
    <property type="entry name" value="alaS"/>
    <property type="match status" value="1"/>
</dbReference>
<dbReference type="EMBL" id="CP001825">
    <property type="protein sequence ID" value="ACZ41011.1"/>
    <property type="molecule type" value="Genomic_DNA"/>
</dbReference>
<keyword evidence="14" id="KW-0963">Cytoplasm</keyword>
<dbReference type="InterPro" id="IPR023033">
    <property type="entry name" value="Ala_tRNA_ligase_euk/bac"/>
</dbReference>